<dbReference type="EMBL" id="GG662458">
    <property type="protein sequence ID" value="EAS04023.1"/>
    <property type="molecule type" value="Genomic_DNA"/>
</dbReference>
<dbReference type="OMA" id="MSPYAMH"/>
<keyword evidence="1" id="KW-0853">WD repeat</keyword>
<dbReference type="InterPro" id="IPR001680">
    <property type="entry name" value="WD40_rpt"/>
</dbReference>
<reference evidence="5" key="1">
    <citation type="journal article" date="2006" name="PLoS Biol.">
        <title>Macronuclear genome sequence of the ciliate Tetrahymena thermophila, a model eukaryote.</title>
        <authorList>
            <person name="Eisen J.A."/>
            <person name="Coyne R.S."/>
            <person name="Wu M."/>
            <person name="Wu D."/>
            <person name="Thiagarajan M."/>
            <person name="Wortman J.R."/>
            <person name="Badger J.H."/>
            <person name="Ren Q."/>
            <person name="Amedeo P."/>
            <person name="Jones K.M."/>
            <person name="Tallon L.J."/>
            <person name="Delcher A.L."/>
            <person name="Salzberg S.L."/>
            <person name="Silva J.C."/>
            <person name="Haas B.J."/>
            <person name="Majoros W.H."/>
            <person name="Farzad M."/>
            <person name="Carlton J.M."/>
            <person name="Smith R.K. Jr."/>
            <person name="Garg J."/>
            <person name="Pearlman R.E."/>
            <person name="Karrer K.M."/>
            <person name="Sun L."/>
            <person name="Manning G."/>
            <person name="Elde N.C."/>
            <person name="Turkewitz A.P."/>
            <person name="Asai D.J."/>
            <person name="Wilkes D.E."/>
            <person name="Wang Y."/>
            <person name="Cai H."/>
            <person name="Collins K."/>
            <person name="Stewart B.A."/>
            <person name="Lee S.R."/>
            <person name="Wilamowska K."/>
            <person name="Weinberg Z."/>
            <person name="Ruzzo W.L."/>
            <person name="Wloga D."/>
            <person name="Gaertig J."/>
            <person name="Frankel J."/>
            <person name="Tsao C.-C."/>
            <person name="Gorovsky M.A."/>
            <person name="Keeling P.J."/>
            <person name="Waller R.F."/>
            <person name="Patron N.J."/>
            <person name="Cherry J.M."/>
            <person name="Stover N.A."/>
            <person name="Krieger C.J."/>
            <person name="del Toro C."/>
            <person name="Ryder H.F."/>
            <person name="Williamson S.C."/>
            <person name="Barbeau R.A."/>
            <person name="Hamilton E.P."/>
            <person name="Orias E."/>
        </authorList>
    </citation>
    <scope>NUCLEOTIDE SEQUENCE [LARGE SCALE GENOMIC DNA]</scope>
    <source>
        <strain evidence="5">SB210</strain>
    </source>
</reference>
<dbReference type="HOGENOM" id="CLU_364303_0_0_1"/>
<sequence length="767" mass="86776">MLSNDYDYTIDKYLVPKVRLRCPTHNKEQAQFICTDSSCKRQSIICKSCQYENDSHFRDHKAQFKNIDNYLVDAVNEMENFTPVNRQILQEIYSQTPNLQKWQDDDEMHLRNVEKHIHAQKSLIDEEMGALSSMLLSNLDQIREKLYSRLDGFYKNYCDTFNKQKTSLNENFGLAKTFYLFINPSNLAAKLQSEMPLQASQFVSQLNKAIEKAKTVSQNKQTFVTNFRAINSQLNKMTDNLPYYLPSDQMAQQVQIIIKNVEQFFNKNILYPEDAPPAELGGNFAAGTQQQLQPQSSSSSSSSSNGQIINQNNNNANNISNLNVNNYLNLASAAPPTIPAMQNNFLSSNIQSNNNNGLNLNRQGSNNQNNNIINVSNNSGGKKQFKISKNGKQMQLKNTEQNINIKPVKKYQLEIPICSVCSLSETHYALASAGDSKIKIFESSLKKMHTFPAHSAPITCVTKIKAIFDAYSDQIISQPKHDLVNQQSNVNNGENSKKILIATCSQDMSVLIQKYDLEKSSQPTIYNKITSFTSTPQFIVDIQDGIHIAVGDSFGDIQVFNFHDGKIIHQVKGKHNGKIIGIYLIKSQKKLIVASDDTISIWKYSYLPATQSPVAQMDRLYQDNLISDSQLGRISCFIPSYRDNICFLGNNDGEVIIYDLVSRRILSRWNAHGHVPVLDFCLFEFDGKRDIGTLLSIGLSDKQIKIWKITADDRNNFVTEDPVILDGNSINDDIQSKNKLQIVQASCPKLVIANERDKELLLYNLIL</sequence>
<dbReference type="KEGG" id="tet:TTHERM_00994200"/>
<dbReference type="OrthoDB" id="284161at2759"/>
<dbReference type="PANTHER" id="PTHR19848">
    <property type="entry name" value="WD40 REPEAT PROTEIN"/>
    <property type="match status" value="1"/>
</dbReference>
<dbReference type="eggNOG" id="ENOG502SRFH">
    <property type="taxonomic scope" value="Eukaryota"/>
</dbReference>
<dbReference type="Gene3D" id="2.130.10.10">
    <property type="entry name" value="YVTN repeat-like/Quinoprotein amine dehydrogenase"/>
    <property type="match status" value="1"/>
</dbReference>
<evidence type="ECO:0000256" key="3">
    <source>
        <dbReference type="SAM" id="MobiDB-lite"/>
    </source>
</evidence>
<accession>Q247S7</accession>
<dbReference type="AlphaFoldDB" id="Q247S7"/>
<organism evidence="4 5">
    <name type="scientific">Tetrahymena thermophila (strain SB210)</name>
    <dbReference type="NCBI Taxonomy" id="312017"/>
    <lineage>
        <taxon>Eukaryota</taxon>
        <taxon>Sar</taxon>
        <taxon>Alveolata</taxon>
        <taxon>Ciliophora</taxon>
        <taxon>Intramacronucleata</taxon>
        <taxon>Oligohymenophorea</taxon>
        <taxon>Hymenostomatida</taxon>
        <taxon>Tetrahymenina</taxon>
        <taxon>Tetrahymenidae</taxon>
        <taxon>Tetrahymena</taxon>
    </lineage>
</organism>
<dbReference type="InterPro" id="IPR015943">
    <property type="entry name" value="WD40/YVTN_repeat-like_dom_sf"/>
</dbReference>
<evidence type="ECO:0008006" key="6">
    <source>
        <dbReference type="Google" id="ProtNLM"/>
    </source>
</evidence>
<dbReference type="SUPFAM" id="SSF50978">
    <property type="entry name" value="WD40 repeat-like"/>
    <property type="match status" value="1"/>
</dbReference>
<dbReference type="InterPro" id="IPR036322">
    <property type="entry name" value="WD40_repeat_dom_sf"/>
</dbReference>
<dbReference type="InParanoid" id="Q247S7"/>
<dbReference type="SMART" id="SM00320">
    <property type="entry name" value="WD40"/>
    <property type="match status" value="4"/>
</dbReference>
<keyword evidence="5" id="KW-1185">Reference proteome</keyword>
<dbReference type="GeneID" id="7831528"/>
<keyword evidence="2" id="KW-0677">Repeat</keyword>
<feature type="compositionally biased region" description="Low complexity" evidence="3">
    <location>
        <begin position="289"/>
        <end position="312"/>
    </location>
</feature>
<name>Q247S7_TETTS</name>
<evidence type="ECO:0000313" key="5">
    <source>
        <dbReference type="Proteomes" id="UP000009168"/>
    </source>
</evidence>
<dbReference type="PANTHER" id="PTHR19848:SF8">
    <property type="entry name" value="F-BOX AND WD REPEAT DOMAIN CONTAINING 7"/>
    <property type="match status" value="1"/>
</dbReference>
<proteinExistence type="predicted"/>
<protein>
    <recommendedName>
        <fullName evidence="6">WD domain, G-beta repeat protein</fullName>
    </recommendedName>
</protein>
<evidence type="ECO:0000313" key="4">
    <source>
        <dbReference type="EMBL" id="EAS04023.1"/>
    </source>
</evidence>
<evidence type="ECO:0000256" key="2">
    <source>
        <dbReference type="ARBA" id="ARBA00022737"/>
    </source>
</evidence>
<dbReference type="RefSeq" id="XP_001024268.1">
    <property type="nucleotide sequence ID" value="XM_001024268.3"/>
</dbReference>
<evidence type="ECO:0000256" key="1">
    <source>
        <dbReference type="ARBA" id="ARBA00022574"/>
    </source>
</evidence>
<gene>
    <name evidence="4" type="ORF">TTHERM_00994200</name>
</gene>
<feature type="region of interest" description="Disordered" evidence="3">
    <location>
        <begin position="288"/>
        <end position="312"/>
    </location>
</feature>
<dbReference type="Proteomes" id="UP000009168">
    <property type="component" value="Unassembled WGS sequence"/>
</dbReference>